<feature type="compositionally biased region" description="Acidic residues" evidence="1">
    <location>
        <begin position="595"/>
        <end position="605"/>
    </location>
</feature>
<feature type="domain" description="BHLH" evidence="2">
    <location>
        <begin position="555"/>
        <end position="637"/>
    </location>
</feature>
<dbReference type="SUPFAM" id="SSF47459">
    <property type="entry name" value="HLH, helix-loop-helix DNA-binding domain"/>
    <property type="match status" value="1"/>
</dbReference>
<dbReference type="AlphaFoldDB" id="A0A0D2AU56"/>
<feature type="region of interest" description="Disordered" evidence="1">
    <location>
        <begin position="546"/>
        <end position="565"/>
    </location>
</feature>
<dbReference type="Proteomes" id="UP000053259">
    <property type="component" value="Unassembled WGS sequence"/>
</dbReference>
<feature type="compositionally biased region" description="Low complexity" evidence="1">
    <location>
        <begin position="71"/>
        <end position="90"/>
    </location>
</feature>
<feature type="compositionally biased region" description="Low complexity" evidence="1">
    <location>
        <begin position="440"/>
        <end position="471"/>
    </location>
</feature>
<gene>
    <name evidence="3" type="ORF">PV09_06106</name>
</gene>
<accession>A0A0D2AU56</accession>
<feature type="compositionally biased region" description="Basic and acidic residues" evidence="1">
    <location>
        <begin position="684"/>
        <end position="699"/>
    </location>
</feature>
<feature type="compositionally biased region" description="Low complexity" evidence="1">
    <location>
        <begin position="311"/>
        <end position="328"/>
    </location>
</feature>
<dbReference type="OrthoDB" id="5344169at2759"/>
<feature type="compositionally biased region" description="Low complexity" evidence="1">
    <location>
        <begin position="701"/>
        <end position="711"/>
    </location>
</feature>
<feature type="compositionally biased region" description="Polar residues" evidence="1">
    <location>
        <begin position="296"/>
        <end position="310"/>
    </location>
</feature>
<feature type="region of interest" description="Disordered" evidence="1">
    <location>
        <begin position="420"/>
        <end position="492"/>
    </location>
</feature>
<dbReference type="InterPro" id="IPR036638">
    <property type="entry name" value="HLH_DNA-bd_sf"/>
</dbReference>
<feature type="compositionally biased region" description="Polar residues" evidence="1">
    <location>
        <begin position="712"/>
        <end position="721"/>
    </location>
</feature>
<dbReference type="HOGENOM" id="CLU_015973_1_0_1"/>
<feature type="compositionally biased region" description="Polar residues" evidence="1">
    <location>
        <begin position="214"/>
        <end position="224"/>
    </location>
</feature>
<feature type="region of interest" description="Disordered" evidence="1">
    <location>
        <begin position="71"/>
        <end position="93"/>
    </location>
</feature>
<dbReference type="PROSITE" id="PS50888">
    <property type="entry name" value="BHLH"/>
    <property type="match status" value="1"/>
</dbReference>
<feature type="region of interest" description="Disordered" evidence="1">
    <location>
        <begin position="296"/>
        <end position="346"/>
    </location>
</feature>
<feature type="region of interest" description="Disordered" evidence="1">
    <location>
        <begin position="210"/>
        <end position="229"/>
    </location>
</feature>
<dbReference type="VEuPathDB" id="FungiDB:PV09_06106"/>
<sequence>MTSNTTWPASQPTTTADPQFASIDAIGEQDFANLLDFGSFDFLTNFDGTHENAHHKLQSQAVDMNLLANAASEQAQHEGQQQHQQRDAGSVSQAQSMFDMPMSMTFGQSEPTQPFSMAPSARHSLQTHSMIPPTPNSVEMHSDMGAYLQQIDAQTRAMIEHEYKMRQRDSMTFTPLGTPAVTPHDSQFNQVNQYAVPGEYFSPLVSPALEGQQRRPQQGTSTANPADFDVDMLGDSALQQTKQQRKARRQSTSARNGSGSRRVAQSPIQKPAQKRKSGLSSVIPPKEVSELLEMHAQTQMSPTSPNSTRMSRAYASSSDSISPEPLSEGLMGPPPKPHSAKNSPAIPASTKSPMVGPNGVGSMPATPASLMRLNPKDSPTTVSVPSTIHEQYNDDMPMLDDLILPEAATSNAKTNLPKIDTTVADGDATPRLSAKNGLQPTTLPVSTPTTKSTPVISTIASPASAISSPAAGRRPELKSRTSSKKRGSLTGQLVSPALRPKISPSIKPLLPEGEKLTEEQHALLLTSRSNYQNLIEGRSIPGVTYPSDLPSQLTSKRTSHKIAEQGRRQRINVALQEMQCLLPKMSPVLGAAKADDDDDEDDEEPGGTASGKKRGGKGGGNSKAATVENAILYIKSLQDKEKLWQKEREEREKEMELLRQKLDALERRLSVSKSPSSAVTAETTEEKEPKEIEETKETTETMETMETMETTNSMPNLQQPSADEETKQQ</sequence>
<feature type="region of interest" description="Disordered" evidence="1">
    <location>
        <begin position="666"/>
        <end position="729"/>
    </location>
</feature>
<keyword evidence="4" id="KW-1185">Reference proteome</keyword>
<evidence type="ECO:0000259" key="2">
    <source>
        <dbReference type="PROSITE" id="PS50888"/>
    </source>
</evidence>
<feature type="compositionally biased region" description="Polar residues" evidence="1">
    <location>
        <begin position="671"/>
        <end position="681"/>
    </location>
</feature>
<organism evidence="3 4">
    <name type="scientific">Verruconis gallopava</name>
    <dbReference type="NCBI Taxonomy" id="253628"/>
    <lineage>
        <taxon>Eukaryota</taxon>
        <taxon>Fungi</taxon>
        <taxon>Dikarya</taxon>
        <taxon>Ascomycota</taxon>
        <taxon>Pezizomycotina</taxon>
        <taxon>Dothideomycetes</taxon>
        <taxon>Pleosporomycetidae</taxon>
        <taxon>Venturiales</taxon>
        <taxon>Sympoventuriaceae</taxon>
        <taxon>Verruconis</taxon>
    </lineage>
</organism>
<dbReference type="InterPro" id="IPR011598">
    <property type="entry name" value="bHLH_dom"/>
</dbReference>
<evidence type="ECO:0000313" key="3">
    <source>
        <dbReference type="EMBL" id="KIW02669.1"/>
    </source>
</evidence>
<evidence type="ECO:0000256" key="1">
    <source>
        <dbReference type="SAM" id="MobiDB-lite"/>
    </source>
</evidence>
<feature type="region of interest" description="Disordered" evidence="1">
    <location>
        <begin position="239"/>
        <end position="283"/>
    </location>
</feature>
<dbReference type="RefSeq" id="XP_016212538.1">
    <property type="nucleotide sequence ID" value="XM_016359702.1"/>
</dbReference>
<dbReference type="InParanoid" id="A0A0D2AU56"/>
<feature type="region of interest" description="Disordered" evidence="1">
    <location>
        <begin position="590"/>
        <end position="626"/>
    </location>
</feature>
<dbReference type="GO" id="GO:0046983">
    <property type="term" value="F:protein dimerization activity"/>
    <property type="evidence" value="ECO:0007669"/>
    <property type="project" value="InterPro"/>
</dbReference>
<reference evidence="3 4" key="1">
    <citation type="submission" date="2015-01" db="EMBL/GenBank/DDBJ databases">
        <title>The Genome Sequence of Ochroconis gallopava CBS43764.</title>
        <authorList>
            <consortium name="The Broad Institute Genomics Platform"/>
            <person name="Cuomo C."/>
            <person name="de Hoog S."/>
            <person name="Gorbushina A."/>
            <person name="Stielow B."/>
            <person name="Teixiera M."/>
            <person name="Abouelleil A."/>
            <person name="Chapman S.B."/>
            <person name="Priest M."/>
            <person name="Young S.K."/>
            <person name="Wortman J."/>
            <person name="Nusbaum C."/>
            <person name="Birren B."/>
        </authorList>
    </citation>
    <scope>NUCLEOTIDE SEQUENCE [LARGE SCALE GENOMIC DNA]</scope>
    <source>
        <strain evidence="3 4">CBS 43764</strain>
    </source>
</reference>
<dbReference type="CDD" id="cd11392">
    <property type="entry name" value="bHLH_ScPHO4_like"/>
    <property type="match status" value="1"/>
</dbReference>
<dbReference type="Pfam" id="PF00010">
    <property type="entry name" value="HLH"/>
    <property type="match status" value="1"/>
</dbReference>
<dbReference type="STRING" id="253628.A0A0D2AU56"/>
<dbReference type="Gene3D" id="4.10.280.10">
    <property type="entry name" value="Helix-loop-helix DNA-binding domain"/>
    <property type="match status" value="1"/>
</dbReference>
<protein>
    <recommendedName>
        <fullName evidence="2">BHLH domain-containing protein</fullName>
    </recommendedName>
</protein>
<proteinExistence type="predicted"/>
<dbReference type="SMART" id="SM00353">
    <property type="entry name" value="HLH"/>
    <property type="match status" value="1"/>
</dbReference>
<dbReference type="GeneID" id="27314079"/>
<dbReference type="EMBL" id="KN847548">
    <property type="protein sequence ID" value="KIW02669.1"/>
    <property type="molecule type" value="Genomic_DNA"/>
</dbReference>
<evidence type="ECO:0000313" key="4">
    <source>
        <dbReference type="Proteomes" id="UP000053259"/>
    </source>
</evidence>
<name>A0A0D2AU56_9PEZI</name>